<evidence type="ECO:0000313" key="2">
    <source>
        <dbReference type="Proteomes" id="UP000236664"/>
    </source>
</evidence>
<dbReference type="OrthoDB" id="10516469at2759"/>
<sequence length="45" mass="5130">MKDFVTWISNTHDVNMHEDMNPNNVMLAAHNGGWQCQDPEDDAEA</sequence>
<name>A0A2K0UPX9_GIBNY</name>
<reference evidence="1 2" key="1">
    <citation type="submission" date="2017-06" db="EMBL/GenBank/DDBJ databases">
        <title>Genome of Fusarium nygamai isolate CS10214.</title>
        <authorList>
            <person name="Gardiner D.M."/>
            <person name="Obanor F."/>
            <person name="Kazan K."/>
        </authorList>
    </citation>
    <scope>NUCLEOTIDE SEQUENCE [LARGE SCALE GENOMIC DNA]</scope>
    <source>
        <strain evidence="1 2">CS10214</strain>
    </source>
</reference>
<dbReference type="Proteomes" id="UP000236664">
    <property type="component" value="Unassembled WGS sequence"/>
</dbReference>
<gene>
    <name evidence="1" type="ORF">FNYG_14819</name>
</gene>
<keyword evidence="2" id="KW-1185">Reference proteome</keyword>
<evidence type="ECO:0000313" key="1">
    <source>
        <dbReference type="EMBL" id="PNP59841.1"/>
    </source>
</evidence>
<comment type="caution">
    <text evidence="1">The sequence shown here is derived from an EMBL/GenBank/DDBJ whole genome shotgun (WGS) entry which is preliminary data.</text>
</comment>
<dbReference type="EMBL" id="MTQA01000416">
    <property type="protein sequence ID" value="PNP59841.1"/>
    <property type="molecule type" value="Genomic_DNA"/>
</dbReference>
<organism evidence="1 2">
    <name type="scientific">Gibberella nygamai</name>
    <name type="common">Bean root rot disease fungus</name>
    <name type="synonym">Fusarium nygamai</name>
    <dbReference type="NCBI Taxonomy" id="42673"/>
    <lineage>
        <taxon>Eukaryota</taxon>
        <taxon>Fungi</taxon>
        <taxon>Dikarya</taxon>
        <taxon>Ascomycota</taxon>
        <taxon>Pezizomycotina</taxon>
        <taxon>Sordariomycetes</taxon>
        <taxon>Hypocreomycetidae</taxon>
        <taxon>Hypocreales</taxon>
        <taxon>Nectriaceae</taxon>
        <taxon>Fusarium</taxon>
        <taxon>Fusarium fujikuroi species complex</taxon>
    </lineage>
</organism>
<accession>A0A2K0UPX9</accession>
<protein>
    <submittedName>
        <fullName evidence="1">Uncharacterized protein</fullName>
    </submittedName>
</protein>
<dbReference type="AlphaFoldDB" id="A0A2K0UPX9"/>
<proteinExistence type="predicted"/>